<gene>
    <name evidence="1" type="ORF">HPB50_017434</name>
</gene>
<dbReference type="EMBL" id="CM023484">
    <property type="protein sequence ID" value="KAH6933669.1"/>
    <property type="molecule type" value="Genomic_DNA"/>
</dbReference>
<protein>
    <submittedName>
        <fullName evidence="1">Uncharacterized protein</fullName>
    </submittedName>
</protein>
<name>A0ACB7SLZ7_HYAAI</name>
<dbReference type="Proteomes" id="UP000821845">
    <property type="component" value="Chromosome 4"/>
</dbReference>
<proteinExistence type="predicted"/>
<accession>A0ACB7SLZ7</accession>
<sequence>MEPDLSTGSVKLTPAKKPNLSGRSKTVVQGEGVRDKEVSAAVGRQRKEELSATKTEKKPSFGSSNTDVAAATTCRPVGSGGAQLRRRIHAKTLSQNRRRREREKKK</sequence>
<organism evidence="1 2">
    <name type="scientific">Hyalomma asiaticum</name>
    <name type="common">Tick</name>
    <dbReference type="NCBI Taxonomy" id="266040"/>
    <lineage>
        <taxon>Eukaryota</taxon>
        <taxon>Metazoa</taxon>
        <taxon>Ecdysozoa</taxon>
        <taxon>Arthropoda</taxon>
        <taxon>Chelicerata</taxon>
        <taxon>Arachnida</taxon>
        <taxon>Acari</taxon>
        <taxon>Parasitiformes</taxon>
        <taxon>Ixodida</taxon>
        <taxon>Ixodoidea</taxon>
        <taxon>Ixodidae</taxon>
        <taxon>Hyalomminae</taxon>
        <taxon>Hyalomma</taxon>
    </lineage>
</organism>
<reference evidence="1" key="1">
    <citation type="submission" date="2020-05" db="EMBL/GenBank/DDBJ databases">
        <title>Large-scale comparative analyses of tick genomes elucidate their genetic diversity and vector capacities.</title>
        <authorList>
            <person name="Jia N."/>
            <person name="Wang J."/>
            <person name="Shi W."/>
            <person name="Du L."/>
            <person name="Sun Y."/>
            <person name="Zhan W."/>
            <person name="Jiang J."/>
            <person name="Wang Q."/>
            <person name="Zhang B."/>
            <person name="Ji P."/>
            <person name="Sakyi L.B."/>
            <person name="Cui X."/>
            <person name="Yuan T."/>
            <person name="Jiang B."/>
            <person name="Yang W."/>
            <person name="Lam T.T.-Y."/>
            <person name="Chang Q."/>
            <person name="Ding S."/>
            <person name="Wang X."/>
            <person name="Zhu J."/>
            <person name="Ruan X."/>
            <person name="Zhao L."/>
            <person name="Wei J."/>
            <person name="Que T."/>
            <person name="Du C."/>
            <person name="Cheng J."/>
            <person name="Dai P."/>
            <person name="Han X."/>
            <person name="Huang E."/>
            <person name="Gao Y."/>
            <person name="Liu J."/>
            <person name="Shao H."/>
            <person name="Ye R."/>
            <person name="Li L."/>
            <person name="Wei W."/>
            <person name="Wang X."/>
            <person name="Wang C."/>
            <person name="Yang T."/>
            <person name="Huo Q."/>
            <person name="Li W."/>
            <person name="Guo W."/>
            <person name="Chen H."/>
            <person name="Zhou L."/>
            <person name="Ni X."/>
            <person name="Tian J."/>
            <person name="Zhou Y."/>
            <person name="Sheng Y."/>
            <person name="Liu T."/>
            <person name="Pan Y."/>
            <person name="Xia L."/>
            <person name="Li J."/>
            <person name="Zhao F."/>
            <person name="Cao W."/>
        </authorList>
    </citation>
    <scope>NUCLEOTIDE SEQUENCE</scope>
    <source>
        <strain evidence="1">Hyas-2018</strain>
    </source>
</reference>
<evidence type="ECO:0000313" key="2">
    <source>
        <dbReference type="Proteomes" id="UP000821845"/>
    </source>
</evidence>
<comment type="caution">
    <text evidence="1">The sequence shown here is derived from an EMBL/GenBank/DDBJ whole genome shotgun (WGS) entry which is preliminary data.</text>
</comment>
<keyword evidence="2" id="KW-1185">Reference proteome</keyword>
<evidence type="ECO:0000313" key="1">
    <source>
        <dbReference type="EMBL" id="KAH6933669.1"/>
    </source>
</evidence>